<keyword evidence="2" id="KW-1185">Reference proteome</keyword>
<dbReference type="Proteomes" id="UP000822688">
    <property type="component" value="Chromosome 1"/>
</dbReference>
<name>A0A8T0J3F8_CERPU</name>
<reference evidence="1" key="1">
    <citation type="submission" date="2020-06" db="EMBL/GenBank/DDBJ databases">
        <title>WGS assembly of Ceratodon purpureus strain R40.</title>
        <authorList>
            <person name="Carey S.B."/>
            <person name="Jenkins J."/>
            <person name="Shu S."/>
            <person name="Lovell J.T."/>
            <person name="Sreedasyam A."/>
            <person name="Maumus F."/>
            <person name="Tiley G.P."/>
            <person name="Fernandez-Pozo N."/>
            <person name="Barry K."/>
            <person name="Chen C."/>
            <person name="Wang M."/>
            <person name="Lipzen A."/>
            <person name="Daum C."/>
            <person name="Saski C.A."/>
            <person name="Payton A.C."/>
            <person name="Mcbreen J.C."/>
            <person name="Conrad R.E."/>
            <person name="Kollar L.M."/>
            <person name="Olsson S."/>
            <person name="Huttunen S."/>
            <person name="Landis J.B."/>
            <person name="Wickett N.J."/>
            <person name="Johnson M.G."/>
            <person name="Rensing S.A."/>
            <person name="Grimwood J."/>
            <person name="Schmutz J."/>
            <person name="Mcdaniel S.F."/>
        </authorList>
    </citation>
    <scope>NUCLEOTIDE SEQUENCE</scope>
    <source>
        <strain evidence="1">R40</strain>
    </source>
</reference>
<proteinExistence type="predicted"/>
<dbReference type="AlphaFoldDB" id="A0A8T0J3F8"/>
<evidence type="ECO:0000313" key="1">
    <source>
        <dbReference type="EMBL" id="KAG0589752.1"/>
    </source>
</evidence>
<dbReference type="EMBL" id="CM026421">
    <property type="protein sequence ID" value="KAG0589752.1"/>
    <property type="molecule type" value="Genomic_DNA"/>
</dbReference>
<accession>A0A8T0J3F8</accession>
<gene>
    <name evidence="1" type="ORF">KC19_1G045100</name>
</gene>
<comment type="caution">
    <text evidence="1">The sequence shown here is derived from an EMBL/GenBank/DDBJ whole genome shotgun (WGS) entry which is preliminary data.</text>
</comment>
<sequence length="82" mass="9471">MCRSVCAHYQVFAIPIENRCPCQLNYGHNYGHREAYLHFGIMFSDISMNPSHSVNSFDTQFCNNITSYINYYLAFVGAANQY</sequence>
<protein>
    <submittedName>
        <fullName evidence="1">Uncharacterized protein</fullName>
    </submittedName>
</protein>
<organism evidence="1 2">
    <name type="scientific">Ceratodon purpureus</name>
    <name type="common">Fire moss</name>
    <name type="synonym">Dicranum purpureum</name>
    <dbReference type="NCBI Taxonomy" id="3225"/>
    <lineage>
        <taxon>Eukaryota</taxon>
        <taxon>Viridiplantae</taxon>
        <taxon>Streptophyta</taxon>
        <taxon>Embryophyta</taxon>
        <taxon>Bryophyta</taxon>
        <taxon>Bryophytina</taxon>
        <taxon>Bryopsida</taxon>
        <taxon>Dicranidae</taxon>
        <taxon>Pseudoditrichales</taxon>
        <taxon>Ditrichaceae</taxon>
        <taxon>Ceratodon</taxon>
    </lineage>
</organism>
<evidence type="ECO:0000313" key="2">
    <source>
        <dbReference type="Proteomes" id="UP000822688"/>
    </source>
</evidence>